<dbReference type="Gene3D" id="1.10.287.470">
    <property type="entry name" value="Helix hairpin bin"/>
    <property type="match status" value="1"/>
</dbReference>
<feature type="coiled-coil region" evidence="3">
    <location>
        <begin position="184"/>
        <end position="211"/>
    </location>
</feature>
<proteinExistence type="inferred from homology"/>
<reference evidence="7 8" key="1">
    <citation type="submission" date="2018-04" db="EMBL/GenBank/DDBJ databases">
        <title>Bordetella sp. HZ20 isolated from seawater.</title>
        <authorList>
            <person name="Sun C."/>
        </authorList>
    </citation>
    <scope>NUCLEOTIDE SEQUENCE [LARGE SCALE GENOMIC DNA]</scope>
    <source>
        <strain evidence="7 8">HZ20</strain>
    </source>
</reference>
<dbReference type="InterPro" id="IPR058627">
    <property type="entry name" value="MdtA-like_C"/>
</dbReference>
<dbReference type="Pfam" id="PF25944">
    <property type="entry name" value="Beta-barrel_RND"/>
    <property type="match status" value="1"/>
</dbReference>
<comment type="subcellular location">
    <subcellularLocation>
        <location evidence="1">Cell envelope</location>
    </subcellularLocation>
</comment>
<dbReference type="InterPro" id="IPR058626">
    <property type="entry name" value="MdtA-like_b-barrel"/>
</dbReference>
<dbReference type="InterPro" id="IPR058625">
    <property type="entry name" value="MdtA-like_BSH"/>
</dbReference>
<dbReference type="KEGG" id="boz:DBV39_03280"/>
<dbReference type="InterPro" id="IPR006143">
    <property type="entry name" value="RND_pump_MFP"/>
</dbReference>
<sequence>MTMYWRSSASHIAIEPTGEMMAERTCVPPDDKATCAAAKATGAVACGQSVSGQGYGTQVRRQFQRWFVAGCAILGGLSLAACEKQETPPRPVAHVTWATPVQQQVQGYATFDATAAAMNTVSLEARVPGFLTEILYKDGTQVSKGDLLFVIEQDQYKEQVALNQAIYDEAKIEFDRQTTLLAQKATSQAAVDRARSELQQAQASLALANINLGYTEVRAPFDGVVSRHLIDVGNYLGSSQQGIKLADIRQIKPVYLYFSMNEMEVLNFQRRNQGGTKAADLVGKLPVYAQLQGQSGYPYVGVLDYAASNLDVQTGALQLRAVFENADNAIVPGLYANVLINYGQSRDALLVPYDAVQRDQQGTYVLLLDADNKVERKDVTIGQRYDSLVEVTKGLAATDKVVINGFVTLSVGQTVEPQEGKLEPAKLPGHG</sequence>
<dbReference type="RefSeq" id="WP_108620341.1">
    <property type="nucleotide sequence ID" value="NZ_CP028901.1"/>
</dbReference>
<dbReference type="Pfam" id="PF25967">
    <property type="entry name" value="RND-MFP_C"/>
    <property type="match status" value="1"/>
</dbReference>
<dbReference type="PANTHER" id="PTHR30158">
    <property type="entry name" value="ACRA/E-RELATED COMPONENT OF DRUG EFFLUX TRANSPORTER"/>
    <property type="match status" value="1"/>
</dbReference>
<keyword evidence="3" id="KW-0175">Coiled coil</keyword>
<dbReference type="Proteomes" id="UP000244571">
    <property type="component" value="Chromosome"/>
</dbReference>
<evidence type="ECO:0000313" key="8">
    <source>
        <dbReference type="Proteomes" id="UP000244571"/>
    </source>
</evidence>
<dbReference type="NCBIfam" id="TIGR01730">
    <property type="entry name" value="RND_mfp"/>
    <property type="match status" value="1"/>
</dbReference>
<organism evidence="7 8">
    <name type="scientific">Orrella marina</name>
    <dbReference type="NCBI Taxonomy" id="2163011"/>
    <lineage>
        <taxon>Bacteria</taxon>
        <taxon>Pseudomonadati</taxon>
        <taxon>Pseudomonadota</taxon>
        <taxon>Betaproteobacteria</taxon>
        <taxon>Burkholderiales</taxon>
        <taxon>Alcaligenaceae</taxon>
        <taxon>Orrella</taxon>
    </lineage>
</organism>
<evidence type="ECO:0000256" key="3">
    <source>
        <dbReference type="SAM" id="Coils"/>
    </source>
</evidence>
<feature type="domain" description="Multidrug resistance protein MdtA-like C-terminal permuted SH3" evidence="6">
    <location>
        <begin position="347"/>
        <end position="405"/>
    </location>
</feature>
<evidence type="ECO:0000256" key="2">
    <source>
        <dbReference type="ARBA" id="ARBA00009477"/>
    </source>
</evidence>
<evidence type="ECO:0000259" key="6">
    <source>
        <dbReference type="Pfam" id="PF25967"/>
    </source>
</evidence>
<accession>A0A2R4XGE9</accession>
<dbReference type="Pfam" id="PF25917">
    <property type="entry name" value="BSH_RND"/>
    <property type="match status" value="1"/>
</dbReference>
<dbReference type="GO" id="GO:0046677">
    <property type="term" value="P:response to antibiotic"/>
    <property type="evidence" value="ECO:0007669"/>
    <property type="project" value="TreeGrafter"/>
</dbReference>
<dbReference type="AlphaFoldDB" id="A0A2R4XGE9"/>
<dbReference type="Gene3D" id="2.40.420.20">
    <property type="match status" value="1"/>
</dbReference>
<evidence type="ECO:0000259" key="4">
    <source>
        <dbReference type="Pfam" id="PF25917"/>
    </source>
</evidence>
<dbReference type="GO" id="GO:0030313">
    <property type="term" value="C:cell envelope"/>
    <property type="evidence" value="ECO:0007669"/>
    <property type="project" value="UniProtKB-SubCell"/>
</dbReference>
<feature type="domain" description="Multidrug resistance protein MdtA-like barrel-sandwich hybrid" evidence="4">
    <location>
        <begin position="119"/>
        <end position="241"/>
    </location>
</feature>
<protein>
    <submittedName>
        <fullName evidence="7">Efflux transporter periplasmic adaptor subunit</fullName>
    </submittedName>
</protein>
<dbReference type="Gene3D" id="2.40.30.170">
    <property type="match status" value="1"/>
</dbReference>
<dbReference type="OrthoDB" id="9783047at2"/>
<keyword evidence="8" id="KW-1185">Reference proteome</keyword>
<dbReference type="GO" id="GO:0005886">
    <property type="term" value="C:plasma membrane"/>
    <property type="evidence" value="ECO:0007669"/>
    <property type="project" value="TreeGrafter"/>
</dbReference>
<name>A0A2R4XGE9_9BURK</name>
<evidence type="ECO:0000313" key="7">
    <source>
        <dbReference type="EMBL" id="AWB32900.1"/>
    </source>
</evidence>
<feature type="domain" description="Multidrug resistance protein MdtA-like beta-barrel" evidence="5">
    <location>
        <begin position="253"/>
        <end position="343"/>
    </location>
</feature>
<dbReference type="SUPFAM" id="SSF111369">
    <property type="entry name" value="HlyD-like secretion proteins"/>
    <property type="match status" value="1"/>
</dbReference>
<comment type="similarity">
    <text evidence="2">Belongs to the membrane fusion protein (MFP) (TC 8.A.1) family.</text>
</comment>
<dbReference type="Gene3D" id="2.40.50.100">
    <property type="match status" value="1"/>
</dbReference>
<dbReference type="GO" id="GO:0022857">
    <property type="term" value="F:transmembrane transporter activity"/>
    <property type="evidence" value="ECO:0007669"/>
    <property type="project" value="InterPro"/>
</dbReference>
<evidence type="ECO:0000256" key="1">
    <source>
        <dbReference type="ARBA" id="ARBA00004196"/>
    </source>
</evidence>
<dbReference type="PANTHER" id="PTHR30158:SF10">
    <property type="entry name" value="CATION EFFLUX PUMP"/>
    <property type="match status" value="1"/>
</dbReference>
<evidence type="ECO:0000259" key="5">
    <source>
        <dbReference type="Pfam" id="PF25944"/>
    </source>
</evidence>
<gene>
    <name evidence="7" type="ORF">DBV39_03280</name>
</gene>
<dbReference type="EMBL" id="CP028901">
    <property type="protein sequence ID" value="AWB32900.1"/>
    <property type="molecule type" value="Genomic_DNA"/>
</dbReference>